<keyword evidence="2 8" id="KW-0812">Transmembrane</keyword>
<keyword evidence="11" id="KW-1185">Reference proteome</keyword>
<evidence type="ECO:0000256" key="8">
    <source>
        <dbReference type="RuleBase" id="RU361148"/>
    </source>
</evidence>
<gene>
    <name evidence="10" type="ORF">FCC1311_046512</name>
</gene>
<proteinExistence type="inferred from homology"/>
<evidence type="ECO:0000256" key="3">
    <source>
        <dbReference type="ARBA" id="ARBA00022824"/>
    </source>
</evidence>
<keyword evidence="5 8" id="KW-1133">Transmembrane helix</keyword>
<dbReference type="GO" id="GO:0007219">
    <property type="term" value="P:Notch signaling pathway"/>
    <property type="evidence" value="ECO:0007669"/>
    <property type="project" value="UniProtKB-KW"/>
</dbReference>
<keyword evidence="7 8" id="KW-0472">Membrane</keyword>
<dbReference type="GO" id="GO:0016485">
    <property type="term" value="P:protein processing"/>
    <property type="evidence" value="ECO:0007669"/>
    <property type="project" value="InterPro"/>
</dbReference>
<feature type="transmembrane region" description="Helical" evidence="8">
    <location>
        <begin position="189"/>
        <end position="214"/>
    </location>
</feature>
<feature type="transmembrane region" description="Helical" evidence="8">
    <location>
        <begin position="135"/>
        <end position="154"/>
    </location>
</feature>
<dbReference type="SMART" id="SM00730">
    <property type="entry name" value="PSN"/>
    <property type="match status" value="1"/>
</dbReference>
<dbReference type="PRINTS" id="PR01072">
    <property type="entry name" value="PRESENILIN"/>
</dbReference>
<protein>
    <recommendedName>
        <fullName evidence="8">Presenilin</fullName>
        <ecNumber evidence="8">3.4.23.-</ecNumber>
    </recommendedName>
</protein>
<dbReference type="GO" id="GO:0005789">
    <property type="term" value="C:endoplasmic reticulum membrane"/>
    <property type="evidence" value="ECO:0007669"/>
    <property type="project" value="UniProtKB-SubCell"/>
</dbReference>
<evidence type="ECO:0000256" key="1">
    <source>
        <dbReference type="ARBA" id="ARBA00008604"/>
    </source>
</evidence>
<comment type="function">
    <text evidence="8">Probable subunit of the gamma-secretase complex, an endoprotease complex that catalyzes the intramembrane cleavage of integral membrane proteins such as Notch receptors.</text>
</comment>
<evidence type="ECO:0000256" key="7">
    <source>
        <dbReference type="ARBA" id="ARBA00023136"/>
    </source>
</evidence>
<feature type="compositionally biased region" description="Basic and acidic residues" evidence="9">
    <location>
        <begin position="306"/>
        <end position="315"/>
    </location>
</feature>
<dbReference type="OrthoDB" id="432970at2759"/>
<dbReference type="GO" id="GO:0042500">
    <property type="term" value="F:aspartic endopeptidase activity, intramembrane cleaving"/>
    <property type="evidence" value="ECO:0007669"/>
    <property type="project" value="InterPro"/>
</dbReference>
<dbReference type="PANTHER" id="PTHR10202:SF13">
    <property type="entry name" value="PRESENILIN HOMOLOG"/>
    <property type="match status" value="1"/>
</dbReference>
<keyword evidence="4 8" id="KW-0914">Notch signaling pathway</keyword>
<dbReference type="InParanoid" id="A0A2R5GFB5"/>
<dbReference type="GO" id="GO:0070765">
    <property type="term" value="C:gamma-secretase complex"/>
    <property type="evidence" value="ECO:0007669"/>
    <property type="project" value="TreeGrafter"/>
</dbReference>
<dbReference type="InterPro" id="IPR042524">
    <property type="entry name" value="Presenilin_C"/>
</dbReference>
<feature type="transmembrane region" description="Helical" evidence="8">
    <location>
        <begin position="166"/>
        <end position="183"/>
    </location>
</feature>
<dbReference type="PANTHER" id="PTHR10202">
    <property type="entry name" value="PRESENILIN"/>
    <property type="match status" value="1"/>
</dbReference>
<feature type="transmembrane region" description="Helical" evidence="8">
    <location>
        <begin position="370"/>
        <end position="391"/>
    </location>
</feature>
<comment type="caution">
    <text evidence="10">The sequence shown here is derived from an EMBL/GenBank/DDBJ whole genome shotgun (WGS) entry which is preliminary data.</text>
</comment>
<feature type="region of interest" description="Disordered" evidence="9">
    <location>
        <begin position="290"/>
        <end position="327"/>
    </location>
</feature>
<comment type="subunit">
    <text evidence="8">Homodimer.</text>
</comment>
<feature type="transmembrane region" description="Helical" evidence="8">
    <location>
        <begin position="101"/>
        <end position="129"/>
    </location>
</feature>
<keyword evidence="8" id="KW-0378">Hydrolase</keyword>
<dbReference type="GO" id="GO:0006509">
    <property type="term" value="P:membrane protein ectodomain proteolysis"/>
    <property type="evidence" value="ECO:0007669"/>
    <property type="project" value="TreeGrafter"/>
</dbReference>
<sequence>MESEETYRELLYSFASFLAVFFPVAITMILTGLTVVYINDGTNGDGAGDVATLPTVRDESAESSSAGKASAAALNALVIVGIITGVTFLMVLLYKFNCYRILFGWLMLSTCSLLVLTTSYPVQVAFLVYNVPFDAVTFWLFFYNFGICGVLAIFYQQGMYPLVGQFYLVTVSVVMAWVLLRVLPEYTSWALLVLLALYDLCAVLTPCGPLNLLIGIASEKEERGNTNELPGLLYEARVRHHDDLERPPRPARRRPDANEAAGVAPLGGIMFMANASPPGPQRTASIEFESQRDLSNEDGPPTSSRQDADSEREASPPRAPRPAAPLTPADLLERDSEAFADRNSIKLGLGDFVFYSVLVGRAALQGFSTFAAVFITVFAGLAGTLLLLAVYQRALPALPISILFGVPLFFLCELLVSPMTVSLALEYRGI</sequence>
<evidence type="ECO:0000256" key="5">
    <source>
        <dbReference type="ARBA" id="ARBA00022989"/>
    </source>
</evidence>
<dbReference type="Proteomes" id="UP000241890">
    <property type="component" value="Unassembled WGS sequence"/>
</dbReference>
<evidence type="ECO:0000256" key="6">
    <source>
        <dbReference type="ARBA" id="ARBA00023034"/>
    </source>
</evidence>
<dbReference type="EC" id="3.4.23.-" evidence="8"/>
<dbReference type="Gene3D" id="1.10.472.100">
    <property type="entry name" value="Presenilin"/>
    <property type="match status" value="1"/>
</dbReference>
<feature type="transmembrane region" description="Helical" evidence="8">
    <location>
        <begin position="72"/>
        <end position="94"/>
    </location>
</feature>
<reference evidence="10 11" key="1">
    <citation type="submission" date="2017-12" db="EMBL/GenBank/DDBJ databases">
        <title>Sequencing, de novo assembly and annotation of complete genome of a new Thraustochytrid species, strain FCC1311.</title>
        <authorList>
            <person name="Sedici K."/>
            <person name="Godart F."/>
            <person name="Aiese Cigliano R."/>
            <person name="Sanseverino W."/>
            <person name="Barakat M."/>
            <person name="Ortet P."/>
            <person name="Marechal E."/>
            <person name="Cagnac O."/>
            <person name="Amato A."/>
        </authorList>
    </citation>
    <scope>NUCLEOTIDE SEQUENCE [LARGE SCALE GENOMIC DNA]</scope>
</reference>
<comment type="domain">
    <text evidence="8">The PAL motif is required for normal active site conformation.</text>
</comment>
<dbReference type="EMBL" id="BEYU01000040">
    <property type="protein sequence ID" value="GBG28428.1"/>
    <property type="molecule type" value="Genomic_DNA"/>
</dbReference>
<dbReference type="GO" id="GO:0000139">
    <property type="term" value="C:Golgi membrane"/>
    <property type="evidence" value="ECO:0007669"/>
    <property type="project" value="UniProtKB-SubCell"/>
</dbReference>
<evidence type="ECO:0000313" key="11">
    <source>
        <dbReference type="Proteomes" id="UP000241890"/>
    </source>
</evidence>
<keyword evidence="3 8" id="KW-0256">Endoplasmic reticulum</keyword>
<evidence type="ECO:0000256" key="9">
    <source>
        <dbReference type="SAM" id="MobiDB-lite"/>
    </source>
</evidence>
<dbReference type="InterPro" id="IPR001108">
    <property type="entry name" value="Peptidase_A22A"/>
</dbReference>
<dbReference type="InterPro" id="IPR006639">
    <property type="entry name" value="Preselin/SPP"/>
</dbReference>
<keyword evidence="6 8" id="KW-0333">Golgi apparatus</keyword>
<evidence type="ECO:0000256" key="2">
    <source>
        <dbReference type="ARBA" id="ARBA00022692"/>
    </source>
</evidence>
<accession>A0A2R5GFB5</accession>
<comment type="subcellular location">
    <subcellularLocation>
        <location evidence="8">Endoplasmic reticulum membrane</location>
        <topology evidence="8">Multi-pass membrane protein</topology>
    </subcellularLocation>
    <subcellularLocation>
        <location evidence="8">Golgi apparatus membrane</location>
        <topology evidence="8">Multi-pass membrane protein</topology>
    </subcellularLocation>
</comment>
<feature type="transmembrane region" description="Helical" evidence="8">
    <location>
        <begin position="397"/>
        <end position="425"/>
    </location>
</feature>
<organism evidence="10 11">
    <name type="scientific">Hondaea fermentalgiana</name>
    <dbReference type="NCBI Taxonomy" id="2315210"/>
    <lineage>
        <taxon>Eukaryota</taxon>
        <taxon>Sar</taxon>
        <taxon>Stramenopiles</taxon>
        <taxon>Bigyra</taxon>
        <taxon>Labyrinthulomycetes</taxon>
        <taxon>Thraustochytrida</taxon>
        <taxon>Thraustochytriidae</taxon>
        <taxon>Hondaea</taxon>
    </lineage>
</organism>
<name>A0A2R5GFB5_9STRA</name>
<dbReference type="AlphaFoldDB" id="A0A2R5GFB5"/>
<keyword evidence="8" id="KW-0645">Protease</keyword>
<evidence type="ECO:0000313" key="10">
    <source>
        <dbReference type="EMBL" id="GBG28428.1"/>
    </source>
</evidence>
<comment type="similarity">
    <text evidence="1 8">Belongs to the peptidase A22A family.</text>
</comment>
<feature type="transmembrane region" description="Helical" evidence="8">
    <location>
        <begin position="12"/>
        <end position="38"/>
    </location>
</feature>
<dbReference type="Pfam" id="PF01080">
    <property type="entry name" value="Presenilin"/>
    <property type="match status" value="1"/>
</dbReference>
<evidence type="ECO:0000256" key="4">
    <source>
        <dbReference type="ARBA" id="ARBA00022976"/>
    </source>
</evidence>